<dbReference type="Gene3D" id="1.20.5.190">
    <property type="match status" value="1"/>
</dbReference>
<dbReference type="GeneID" id="8862271"/>
<proteinExistence type="predicted"/>
<dbReference type="Pfam" id="PF00612">
    <property type="entry name" value="IQ"/>
    <property type="match status" value="1"/>
</dbReference>
<dbReference type="AlphaFoldDB" id="D2W3M7"/>
<name>D2W3M7_NAEGR</name>
<keyword evidence="2" id="KW-1185">Reference proteome</keyword>
<dbReference type="KEGG" id="ngr:NAEGRDRAFT_75997"/>
<dbReference type="EMBL" id="GG738932">
    <property type="protein sequence ID" value="EFC36335.1"/>
    <property type="molecule type" value="Genomic_DNA"/>
</dbReference>
<dbReference type="InParanoid" id="D2W3M7"/>
<accession>D2W3M7</accession>
<dbReference type="OMA" id="EYTIMNI"/>
<dbReference type="CDD" id="cd23767">
    <property type="entry name" value="IQCD"/>
    <property type="match status" value="1"/>
</dbReference>
<organism evidence="2">
    <name type="scientific">Naegleria gruberi</name>
    <name type="common">Amoeba</name>
    <dbReference type="NCBI Taxonomy" id="5762"/>
    <lineage>
        <taxon>Eukaryota</taxon>
        <taxon>Discoba</taxon>
        <taxon>Heterolobosea</taxon>
        <taxon>Tetramitia</taxon>
        <taxon>Eutetramitia</taxon>
        <taxon>Vahlkampfiidae</taxon>
        <taxon>Naegleria</taxon>
    </lineage>
</organism>
<dbReference type="Proteomes" id="UP000006671">
    <property type="component" value="Unassembled WGS sequence"/>
</dbReference>
<sequence>MLKNSFNSTSMMRKKISSKLENREEFGAKEIITRNDKVEYTIMNIHDRRADEDNLKKNQRQLNEILTRTLYEAQRNLSDLSSLTKKKLGPKALLYQQQSLVDDTDPLSALGDVGNFDSVSEEDGIKTDKLDELGSTTMSSSIMKKASNNKLNAMTENLMLNQLIDLVDQKKREKQQEGIFDNSLREIFLRTRGLIENLWDEMNIEDSERRDFSRRFFYPETLINYVSIFREITRLTGVRSIQHDVLTSLEQREVYIKRLKEIAMQFNGYRAGASSLMGRLQDPMVKNEIPTIVSNLRNVTIELVESILLWRSQLTKKTVFLYNGENYMLKMRNDVDFLKLTELAPLFEIVGITIDSNPLLLPDDVRGNNNISFDEYVNEILNEGDENINKSQTALTLVEHYQSKRDHDKKQANRFNEDQNLQNIPRVLKINLPFAYMERLRRSDKFIFQEELYIKLLEDRAMRDQAATKIQSQWRSFLARRYMKRLKMETKKAAAYTNSNNFLNQQKKQTLRNEAVIRNLPKKIEALTTKDLIEELEKNRKADVFLDSLNISGRYSTSIFDFE</sequence>
<protein>
    <submittedName>
        <fullName evidence="1">Predicted protein</fullName>
    </submittedName>
</protein>
<dbReference type="PROSITE" id="PS50096">
    <property type="entry name" value="IQ"/>
    <property type="match status" value="1"/>
</dbReference>
<dbReference type="InterPro" id="IPR000048">
    <property type="entry name" value="IQ_motif_EF-hand-BS"/>
</dbReference>
<evidence type="ECO:0000313" key="2">
    <source>
        <dbReference type="Proteomes" id="UP000006671"/>
    </source>
</evidence>
<dbReference type="RefSeq" id="XP_002669079.1">
    <property type="nucleotide sequence ID" value="XM_002669033.1"/>
</dbReference>
<dbReference type="VEuPathDB" id="AmoebaDB:NAEGRDRAFT_75997"/>
<reference evidence="1 2" key="1">
    <citation type="journal article" date="2010" name="Cell">
        <title>The genome of Naegleria gruberi illuminates early eukaryotic versatility.</title>
        <authorList>
            <person name="Fritz-Laylin L.K."/>
            <person name="Prochnik S.E."/>
            <person name="Ginger M.L."/>
            <person name="Dacks J.B."/>
            <person name="Carpenter M.L."/>
            <person name="Field M.C."/>
            <person name="Kuo A."/>
            <person name="Paredez A."/>
            <person name="Chapman J."/>
            <person name="Pham J."/>
            <person name="Shu S."/>
            <person name="Neupane R."/>
            <person name="Cipriano M."/>
            <person name="Mancuso J."/>
            <person name="Tu H."/>
            <person name="Salamov A."/>
            <person name="Lindquist E."/>
            <person name="Shapiro H."/>
            <person name="Lucas S."/>
            <person name="Grigoriev I.V."/>
            <person name="Cande W.Z."/>
            <person name="Fulton C."/>
            <person name="Rokhsar D.S."/>
            <person name="Dawson S.C."/>
        </authorList>
    </citation>
    <scope>NUCLEOTIDE SEQUENCE [LARGE SCALE GENOMIC DNA]</scope>
    <source>
        <strain evidence="1 2">NEG-M</strain>
    </source>
</reference>
<gene>
    <name evidence="1" type="ORF">NAEGRDRAFT_75997</name>
</gene>
<dbReference type="SMART" id="SM00015">
    <property type="entry name" value="IQ"/>
    <property type="match status" value="1"/>
</dbReference>
<dbReference type="OrthoDB" id="206118at2759"/>
<evidence type="ECO:0000313" key="1">
    <source>
        <dbReference type="EMBL" id="EFC36335.1"/>
    </source>
</evidence>